<gene>
    <name evidence="2" type="ORF">FUA24_03605</name>
</gene>
<dbReference type="RefSeq" id="WP_148540096.1">
    <property type="nucleotide sequence ID" value="NZ_VSDQ01000241.1"/>
</dbReference>
<dbReference type="GO" id="GO:0016787">
    <property type="term" value="F:hydrolase activity"/>
    <property type="evidence" value="ECO:0007669"/>
    <property type="project" value="UniProtKB-KW"/>
</dbReference>
<feature type="signal peptide" evidence="1">
    <location>
        <begin position="1"/>
        <end position="27"/>
    </location>
</feature>
<keyword evidence="3" id="KW-1185">Reference proteome</keyword>
<keyword evidence="2" id="KW-0378">Hydrolase</keyword>
<name>A0A5D0J2I3_9FLAO</name>
<evidence type="ECO:0000313" key="2">
    <source>
        <dbReference type="EMBL" id="TYA89230.1"/>
    </source>
</evidence>
<organism evidence="2 3">
    <name type="scientific">Seonamhaeicola marinus</name>
    <dbReference type="NCBI Taxonomy" id="1912246"/>
    <lineage>
        <taxon>Bacteria</taxon>
        <taxon>Pseudomonadati</taxon>
        <taxon>Bacteroidota</taxon>
        <taxon>Flavobacteriia</taxon>
        <taxon>Flavobacteriales</taxon>
        <taxon>Flavobacteriaceae</taxon>
    </lineage>
</organism>
<comment type="caution">
    <text evidence="2">The sequence shown here is derived from an EMBL/GenBank/DDBJ whole genome shotgun (WGS) entry which is preliminary data.</text>
</comment>
<dbReference type="SUPFAM" id="SSF51445">
    <property type="entry name" value="(Trans)glycosidases"/>
    <property type="match status" value="1"/>
</dbReference>
<dbReference type="Proteomes" id="UP000323930">
    <property type="component" value="Unassembled WGS sequence"/>
</dbReference>
<sequence>MTHSTFNIKFSLIGLFFLLYTSQFITAQTHVDDEGVVRWTKSNKEVCNFGTNYAIPFSYWKWRAPLGADYHKAIDEDVYHMARLGLDGYRLHIWQGYITDAEGNLVFNEHLELLDYLFFKLKQRGIKIFITCMYGGEGGGYTTQFKNKCISNQNCWPMQENYLKQLVSHINPYTNISYKDDEDIIAFAIHNEPSHGTNPEQTTAYINTMYDAIRSTGCSKPIFYNITTSAYQKEYILASKIEGTTFQWYPTGLTSNMNLHGNSLPNVDAYTIAFKDEIEQRKTPKFVYEFSPSDVGKSATMYVAMARSFREAGFQFAAHFAYDPLHAADSNIEYRTHFLNLIHTPKKAIGMMIAAEAFRYIPLGESQGRYPLNNDFGPFHLDPDKDLAEMITKEKFLYSTSTNSSIVSAKTLKQVAGTGNSQIVKYNGTGAYFLDKIKNGVWRLEVLPDMLWVKDPFFAPFLEREASVIQNNSNLMQLDLPDLKAGFAIKGLNTGNTIKTFANGNTFEIKPGTYLITSPDTKYLEENTIIANNINLNEYYTSAKTINSAHLVHKPLKEIPLGETLNISAFVANPNPVEEVYVTVLSKGGGKNYPMKKSVAPFKYDVELPKELFKTEKVLRYHITVKTNKNNLIYPSGIPGAPLLKRRKYRGDLRLDDTIEPYETMVVDNARPVLLFNAETDWNMVVKPNRSDLIEKHPSKYSTQSVIKLEPKRFKGIDSLKFIRMYCADRIAERKLHLKNKHELVIEGYPLSEKDETLHITIALKDATAYVGKINVSSSNNYFSINLKDLKQGQLPLLPKPYPGKINLPYWFKTKSPTQFKLSEVEHIFLGIEKANPNTINSGIAISKMYLK</sequence>
<dbReference type="Gene3D" id="3.20.20.80">
    <property type="entry name" value="Glycosidases"/>
    <property type="match status" value="1"/>
</dbReference>
<proteinExistence type="predicted"/>
<reference evidence="2 3" key="1">
    <citation type="submission" date="2019-08" db="EMBL/GenBank/DDBJ databases">
        <title>Seonamhaeicola sediminis sp. nov., isolated from marine sediment.</title>
        <authorList>
            <person name="Cao W.R."/>
        </authorList>
    </citation>
    <scope>NUCLEOTIDE SEQUENCE [LARGE SCALE GENOMIC DNA]</scope>
    <source>
        <strain evidence="2 3">B011</strain>
    </source>
</reference>
<accession>A0A5D0J2I3</accession>
<feature type="chain" id="PRO_5022690460" evidence="1">
    <location>
        <begin position="28"/>
        <end position="852"/>
    </location>
</feature>
<dbReference type="AlphaFoldDB" id="A0A5D0J2I3"/>
<protein>
    <submittedName>
        <fullName evidence="2">Cellulase family glycosylhydrolase</fullName>
    </submittedName>
</protein>
<evidence type="ECO:0000256" key="1">
    <source>
        <dbReference type="SAM" id="SignalP"/>
    </source>
</evidence>
<dbReference type="EMBL" id="VSDQ01000241">
    <property type="protein sequence ID" value="TYA89230.1"/>
    <property type="molecule type" value="Genomic_DNA"/>
</dbReference>
<evidence type="ECO:0000313" key="3">
    <source>
        <dbReference type="Proteomes" id="UP000323930"/>
    </source>
</evidence>
<dbReference type="InterPro" id="IPR017853">
    <property type="entry name" value="GH"/>
</dbReference>
<dbReference type="OrthoDB" id="9809937at2"/>
<keyword evidence="1" id="KW-0732">Signal</keyword>